<comment type="caution">
    <text evidence="1">The sequence shown here is derived from an EMBL/GenBank/DDBJ whole genome shotgun (WGS) entry which is preliminary data.</text>
</comment>
<reference evidence="1" key="1">
    <citation type="journal article" date="2015" name="Nature">
        <title>Complex archaea that bridge the gap between prokaryotes and eukaryotes.</title>
        <authorList>
            <person name="Spang A."/>
            <person name="Saw J.H."/>
            <person name="Jorgensen S.L."/>
            <person name="Zaremba-Niedzwiedzka K."/>
            <person name="Martijn J."/>
            <person name="Lind A.E."/>
            <person name="van Eijk R."/>
            <person name="Schleper C."/>
            <person name="Guy L."/>
            <person name="Ettema T.J."/>
        </authorList>
    </citation>
    <scope>NUCLEOTIDE SEQUENCE</scope>
</reference>
<name>A0A0F9AZB8_9ZZZZ</name>
<gene>
    <name evidence="1" type="ORF">LCGC14_2512810</name>
</gene>
<dbReference type="EMBL" id="LAZR01040346">
    <property type="protein sequence ID" value="KKL14720.1"/>
    <property type="molecule type" value="Genomic_DNA"/>
</dbReference>
<evidence type="ECO:0008006" key="2">
    <source>
        <dbReference type="Google" id="ProtNLM"/>
    </source>
</evidence>
<proteinExistence type="predicted"/>
<evidence type="ECO:0000313" key="1">
    <source>
        <dbReference type="EMBL" id="KKL14720.1"/>
    </source>
</evidence>
<dbReference type="AlphaFoldDB" id="A0A0F9AZB8"/>
<protein>
    <recommendedName>
        <fullName evidence="2">HNH domain-containing protein</fullName>
    </recommendedName>
</protein>
<organism evidence="1">
    <name type="scientific">marine sediment metagenome</name>
    <dbReference type="NCBI Taxonomy" id="412755"/>
    <lineage>
        <taxon>unclassified sequences</taxon>
        <taxon>metagenomes</taxon>
        <taxon>ecological metagenomes</taxon>
    </lineage>
</organism>
<accession>A0A0F9AZB8</accession>
<sequence>MPIDYKRYCKDWRSRSRFIRFIRAKNKYENCGAINYELHPVTGSKVILTVAHLDHDITNNSFFNLKALCQRCHLQYDALMKARKRIAKKERNQYNLFERKEFPI</sequence>